<proteinExistence type="predicted"/>
<dbReference type="AlphaFoldDB" id="A0A2W1BQJ9"/>
<evidence type="ECO:0000313" key="2">
    <source>
        <dbReference type="EMBL" id="PZC73993.1"/>
    </source>
</evidence>
<dbReference type="Proteomes" id="UP000249218">
    <property type="component" value="Unassembled WGS sequence"/>
</dbReference>
<sequence length="134" mass="15566">MGVLKAILITTTLFDLALCDDEIMTFEFSLPDTMSSFISIDEALRTLQGADMETESTNTLSDDLMLKVQWKAYDYIARMLNLQRRMKNQPRPRVEYGPGAHKTELIKYPDNYIAKRLKQLIKIKEKKEEKSKKT</sequence>
<dbReference type="OrthoDB" id="7438906at2759"/>
<keyword evidence="1" id="KW-0732">Signal</keyword>
<accession>A0A2W1BQJ9</accession>
<feature type="signal peptide" evidence="1">
    <location>
        <begin position="1"/>
        <end position="19"/>
    </location>
</feature>
<evidence type="ECO:0000313" key="3">
    <source>
        <dbReference type="Proteomes" id="UP000249218"/>
    </source>
</evidence>
<reference evidence="2 3" key="1">
    <citation type="journal article" date="2017" name="BMC Biol.">
        <title>Genomic innovations, transcriptional plasticity and gene loss underlying the evolution and divergence of two highly polyphagous and invasive Helicoverpa pest species.</title>
        <authorList>
            <person name="Pearce S.L."/>
            <person name="Clarke D.F."/>
            <person name="East P.D."/>
            <person name="Elfekih S."/>
            <person name="Gordon K.H."/>
            <person name="Jermiin L.S."/>
            <person name="McGaughran A."/>
            <person name="Oakeshott J.G."/>
            <person name="Papanikolaou A."/>
            <person name="Perera O.P."/>
            <person name="Rane R.V."/>
            <person name="Richards S."/>
            <person name="Tay W.T."/>
            <person name="Walsh T.K."/>
            <person name="Anderson A."/>
            <person name="Anderson C.J."/>
            <person name="Asgari S."/>
            <person name="Board P.G."/>
            <person name="Bretschneider A."/>
            <person name="Campbell P.M."/>
            <person name="Chertemps T."/>
            <person name="Christeller J.T."/>
            <person name="Coppin C.W."/>
            <person name="Downes S.J."/>
            <person name="Duan G."/>
            <person name="Farnsworth C.A."/>
            <person name="Good R.T."/>
            <person name="Han L.B."/>
            <person name="Han Y.C."/>
            <person name="Hatje K."/>
            <person name="Horne I."/>
            <person name="Huang Y.P."/>
            <person name="Hughes D.S."/>
            <person name="Jacquin-Joly E."/>
            <person name="James W."/>
            <person name="Jhangiani S."/>
            <person name="Kollmar M."/>
            <person name="Kuwar S.S."/>
            <person name="Li S."/>
            <person name="Liu N.Y."/>
            <person name="Maibeche M.T."/>
            <person name="Miller J.R."/>
            <person name="Montagne N."/>
            <person name="Perry T."/>
            <person name="Qu J."/>
            <person name="Song S.V."/>
            <person name="Sutton G.G."/>
            <person name="Vogel H."/>
            <person name="Walenz B.P."/>
            <person name="Xu W."/>
            <person name="Zhang H.J."/>
            <person name="Zou Z."/>
            <person name="Batterham P."/>
            <person name="Edwards O.R."/>
            <person name="Feyereisen R."/>
            <person name="Gibbs R.A."/>
            <person name="Heckel D.G."/>
            <person name="McGrath A."/>
            <person name="Robin C."/>
            <person name="Scherer S.E."/>
            <person name="Worley K.C."/>
            <person name="Wu Y.D."/>
        </authorList>
    </citation>
    <scope>NUCLEOTIDE SEQUENCE [LARGE SCALE GENOMIC DNA]</scope>
    <source>
        <strain evidence="2">Harm_GR_Male_#8</strain>
        <tissue evidence="2">Whole organism</tissue>
    </source>
</reference>
<name>A0A2W1BQJ9_HELAM</name>
<dbReference type="EMBL" id="KZ150074">
    <property type="protein sequence ID" value="PZC73993.1"/>
    <property type="molecule type" value="Genomic_DNA"/>
</dbReference>
<organism evidence="2 3">
    <name type="scientific">Helicoverpa armigera</name>
    <name type="common">Cotton bollworm</name>
    <name type="synonym">Heliothis armigera</name>
    <dbReference type="NCBI Taxonomy" id="29058"/>
    <lineage>
        <taxon>Eukaryota</taxon>
        <taxon>Metazoa</taxon>
        <taxon>Ecdysozoa</taxon>
        <taxon>Arthropoda</taxon>
        <taxon>Hexapoda</taxon>
        <taxon>Insecta</taxon>
        <taxon>Pterygota</taxon>
        <taxon>Neoptera</taxon>
        <taxon>Endopterygota</taxon>
        <taxon>Lepidoptera</taxon>
        <taxon>Glossata</taxon>
        <taxon>Ditrysia</taxon>
        <taxon>Noctuoidea</taxon>
        <taxon>Noctuidae</taxon>
        <taxon>Heliothinae</taxon>
        <taxon>Helicoverpa</taxon>
    </lineage>
</organism>
<protein>
    <submittedName>
        <fullName evidence="2">Uncharacterized protein</fullName>
    </submittedName>
</protein>
<evidence type="ECO:0000256" key="1">
    <source>
        <dbReference type="SAM" id="SignalP"/>
    </source>
</evidence>
<gene>
    <name evidence="2" type="primary">HaOG208451</name>
    <name evidence="2" type="ORF">B5X24_HaOG208451</name>
</gene>
<feature type="chain" id="PRO_5015956189" evidence="1">
    <location>
        <begin position="20"/>
        <end position="134"/>
    </location>
</feature>
<keyword evidence="3" id="KW-1185">Reference proteome</keyword>